<organism evidence="1 2">
    <name type="scientific">Nocardioides caeni</name>
    <dbReference type="NCBI Taxonomy" id="574700"/>
    <lineage>
        <taxon>Bacteria</taxon>
        <taxon>Bacillati</taxon>
        <taxon>Actinomycetota</taxon>
        <taxon>Actinomycetes</taxon>
        <taxon>Propionibacteriales</taxon>
        <taxon>Nocardioidaceae</taxon>
        <taxon>Nocardioides</taxon>
    </lineage>
</organism>
<evidence type="ECO:0008006" key="3">
    <source>
        <dbReference type="Google" id="ProtNLM"/>
    </source>
</evidence>
<reference evidence="1 2" key="1">
    <citation type="journal article" date="2009" name="Int. J. Syst. Evol. Microbiol.">
        <title>Nocardioides caeni sp. nov., isolated from wastewater.</title>
        <authorList>
            <person name="Yoon J.H."/>
            <person name="Kang S.J."/>
            <person name="Park S."/>
            <person name="Kim W."/>
            <person name="Oh T.K."/>
        </authorList>
    </citation>
    <scope>NUCLEOTIDE SEQUENCE [LARGE SCALE GENOMIC DNA]</scope>
    <source>
        <strain evidence="1 2">DSM 23134</strain>
    </source>
</reference>
<dbReference type="EMBL" id="STGW01000004">
    <property type="protein sequence ID" value="THV14697.1"/>
    <property type="molecule type" value="Genomic_DNA"/>
</dbReference>
<evidence type="ECO:0000313" key="1">
    <source>
        <dbReference type="EMBL" id="THV14697.1"/>
    </source>
</evidence>
<name>A0A4S8NDR7_9ACTN</name>
<gene>
    <name evidence="1" type="ORF">E9934_08565</name>
</gene>
<accession>A0A4S8NDR7</accession>
<protein>
    <recommendedName>
        <fullName evidence="3">Chemotaxis protein CheX</fullName>
    </recommendedName>
</protein>
<dbReference type="AlphaFoldDB" id="A0A4S8NDR7"/>
<dbReference type="OrthoDB" id="5244255at2"/>
<evidence type="ECO:0000313" key="2">
    <source>
        <dbReference type="Proteomes" id="UP000307087"/>
    </source>
</evidence>
<dbReference type="Proteomes" id="UP000307087">
    <property type="component" value="Unassembled WGS sequence"/>
</dbReference>
<sequence>MVIHLPQPKQLRDLLADLLGREVTLSPAAPFAPGPDTPASVAVYVDDSLRISALIACDLTFSAHAGAAIGLVPVGGAEAAIEDGKLTDTLAENLYEVLNIAASVFNVPGADHLKLHALHPAGPPLDPMVRIQTLTLGRREDLTVDINGYGSGALSVVLV</sequence>
<keyword evidence="2" id="KW-1185">Reference proteome</keyword>
<proteinExistence type="predicted"/>
<dbReference type="RefSeq" id="WP_136562460.1">
    <property type="nucleotide sequence ID" value="NZ_BAABLS010000003.1"/>
</dbReference>
<comment type="caution">
    <text evidence="1">The sequence shown here is derived from an EMBL/GenBank/DDBJ whole genome shotgun (WGS) entry which is preliminary data.</text>
</comment>